<dbReference type="OrthoDB" id="1338807at2"/>
<dbReference type="RefSeq" id="WP_091144850.1">
    <property type="nucleotide sequence ID" value="NZ_FMVF01000013.1"/>
</dbReference>
<proteinExistence type="predicted"/>
<name>A0A1G5JDB6_9FLAO</name>
<dbReference type="EMBL" id="FMVF01000013">
    <property type="protein sequence ID" value="SCY85930.1"/>
    <property type="molecule type" value="Genomic_DNA"/>
</dbReference>
<dbReference type="AlphaFoldDB" id="A0A1G5JDB6"/>
<gene>
    <name evidence="2" type="ORF">SAMN02927903_02638</name>
</gene>
<sequence>MKKIVALFLLSGLPVLAQSIQKKDGSTIDLAGGKIHVEAGNKRIVYFEKDSKKEQRVKFKDLKQASWDDFVFQTFEIAGKTRGYYVVAQQNGKSLLVSKRTRVKSRGGFESTYTHYEMAIVDAQSQMVDALEFTDENTDKKIGERAKIIPMIETHFAGCTKLIEKTRAFESPASDTQNKTILVLLNEPTLVKCL</sequence>
<evidence type="ECO:0000313" key="3">
    <source>
        <dbReference type="Proteomes" id="UP000199354"/>
    </source>
</evidence>
<protein>
    <submittedName>
        <fullName evidence="2">Uncharacterized protein</fullName>
    </submittedName>
</protein>
<evidence type="ECO:0000313" key="2">
    <source>
        <dbReference type="EMBL" id="SCY85930.1"/>
    </source>
</evidence>
<feature type="signal peptide" evidence="1">
    <location>
        <begin position="1"/>
        <end position="17"/>
    </location>
</feature>
<evidence type="ECO:0000256" key="1">
    <source>
        <dbReference type="SAM" id="SignalP"/>
    </source>
</evidence>
<dbReference type="STRING" id="490189.SAMN02927903_02638"/>
<dbReference type="Proteomes" id="UP000199354">
    <property type="component" value="Unassembled WGS sequence"/>
</dbReference>
<reference evidence="2 3" key="1">
    <citation type="submission" date="2016-10" db="EMBL/GenBank/DDBJ databases">
        <authorList>
            <person name="de Groot N.N."/>
        </authorList>
    </citation>
    <scope>NUCLEOTIDE SEQUENCE [LARGE SCALE GENOMIC DNA]</scope>
    <source>
        <strain evidence="2 3">CGMCC 1.7031</strain>
    </source>
</reference>
<feature type="chain" id="PRO_5011786451" evidence="1">
    <location>
        <begin position="18"/>
        <end position="194"/>
    </location>
</feature>
<keyword evidence="1" id="KW-0732">Signal</keyword>
<accession>A0A1G5JDB6</accession>
<organism evidence="2 3">
    <name type="scientific">Flavobacterium caeni</name>
    <dbReference type="NCBI Taxonomy" id="490189"/>
    <lineage>
        <taxon>Bacteria</taxon>
        <taxon>Pseudomonadati</taxon>
        <taxon>Bacteroidota</taxon>
        <taxon>Flavobacteriia</taxon>
        <taxon>Flavobacteriales</taxon>
        <taxon>Flavobacteriaceae</taxon>
        <taxon>Flavobacterium</taxon>
    </lineage>
</organism>
<keyword evidence="3" id="KW-1185">Reference proteome</keyword>